<dbReference type="InterPro" id="IPR023393">
    <property type="entry name" value="START-like_dom_sf"/>
</dbReference>
<name>A0A059FYG8_9PROT</name>
<dbReference type="Pfam" id="PF10604">
    <property type="entry name" value="Polyketide_cyc2"/>
    <property type="match status" value="1"/>
</dbReference>
<keyword evidence="2" id="KW-1185">Reference proteome</keyword>
<accession>A0A059FYG8</accession>
<dbReference type="InterPro" id="IPR019587">
    <property type="entry name" value="Polyketide_cyclase/dehydratase"/>
</dbReference>
<gene>
    <name evidence="1" type="ORF">HHI_03347</name>
</gene>
<reference evidence="1 2" key="1">
    <citation type="submission" date="2013-04" db="EMBL/GenBank/DDBJ databases">
        <title>Hyphomonas hirschiana VP5 Genome Sequencing.</title>
        <authorList>
            <person name="Lai Q."/>
            <person name="Shao Z."/>
        </authorList>
    </citation>
    <scope>NUCLEOTIDE SEQUENCE [LARGE SCALE GENOMIC DNA]</scope>
    <source>
        <strain evidence="1 2">VP5</strain>
    </source>
</reference>
<dbReference type="EMBL" id="ARYI01000002">
    <property type="protein sequence ID" value="KCZ95774.1"/>
    <property type="molecule type" value="Genomic_DNA"/>
</dbReference>
<dbReference type="AlphaFoldDB" id="A0A059FYG8"/>
<dbReference type="PATRIC" id="fig|1280951.3.peg.679"/>
<comment type="caution">
    <text evidence="1">The sequence shown here is derived from an EMBL/GenBank/DDBJ whole genome shotgun (WGS) entry which is preliminary data.</text>
</comment>
<proteinExistence type="predicted"/>
<dbReference type="CDD" id="cd07821">
    <property type="entry name" value="PYR_PYL_RCAR_like"/>
    <property type="match status" value="1"/>
</dbReference>
<sequence>MLANAAYTARWTVIARRIVKRATTRRIVMAKALKAHKPVAEEYLATAKQSTVVHRFPFPPEMVWNALLDAEAWTQWLPITKVTWTSPKPFGPGTTRTVEVGDQQIEETFFAWEEGARMAFRFERSSLPVSAAVEDYRVVPVEGGCEMHWSGKASAPLFLGGVVTGQLTKGLKEGMPKLEALIAAEPERFR</sequence>
<dbReference type="Gene3D" id="3.30.530.20">
    <property type="match status" value="1"/>
</dbReference>
<protein>
    <recommendedName>
        <fullName evidence="3">SRPBCC family protein</fullName>
    </recommendedName>
</protein>
<organism evidence="1 2">
    <name type="scientific">Hyphomonas hirschiana VP5</name>
    <dbReference type="NCBI Taxonomy" id="1280951"/>
    <lineage>
        <taxon>Bacteria</taxon>
        <taxon>Pseudomonadati</taxon>
        <taxon>Pseudomonadota</taxon>
        <taxon>Alphaproteobacteria</taxon>
        <taxon>Hyphomonadales</taxon>
        <taxon>Hyphomonadaceae</taxon>
        <taxon>Hyphomonas</taxon>
    </lineage>
</organism>
<evidence type="ECO:0000313" key="2">
    <source>
        <dbReference type="Proteomes" id="UP000025061"/>
    </source>
</evidence>
<dbReference type="Proteomes" id="UP000025061">
    <property type="component" value="Unassembled WGS sequence"/>
</dbReference>
<evidence type="ECO:0000313" key="1">
    <source>
        <dbReference type="EMBL" id="KCZ95774.1"/>
    </source>
</evidence>
<evidence type="ECO:0008006" key="3">
    <source>
        <dbReference type="Google" id="ProtNLM"/>
    </source>
</evidence>
<dbReference type="RefSeq" id="WP_233352009.1">
    <property type="nucleotide sequence ID" value="NZ_ARYI01000002.1"/>
</dbReference>
<dbReference type="SUPFAM" id="SSF55961">
    <property type="entry name" value="Bet v1-like"/>
    <property type="match status" value="1"/>
</dbReference>